<feature type="binding site" evidence="5">
    <location>
        <position position="76"/>
    </location>
    <ligand>
        <name>S-adenosyl-L-methionine</name>
        <dbReference type="ChEBI" id="CHEBI:59789"/>
    </ligand>
</feature>
<sequence length="160" mass="17599">MRITLLCVGRLKAGPERELFDRYFTRLKGMARSVGVTDVDLREIDESRARRPEDRREEEAAAIAAAVGPRDALVLLDERGASPTSPDWAADIARERDAARSAYVVVVGGPDGLSPGLRARAHKVVSFGAMTWPHQLVRVMAGEQLYRALSILAGHPYHRA</sequence>
<feature type="binding site" evidence="5">
    <location>
        <begin position="127"/>
        <end position="132"/>
    </location>
    <ligand>
        <name>S-adenosyl-L-methionine</name>
        <dbReference type="ChEBI" id="CHEBI:59789"/>
    </ligand>
</feature>
<dbReference type="InterPro" id="IPR029028">
    <property type="entry name" value="Alpha/beta_knot_MTases"/>
</dbReference>
<dbReference type="EC" id="2.1.1.177" evidence="5"/>
<evidence type="ECO:0000313" key="7">
    <source>
        <dbReference type="Proteomes" id="UP000253529"/>
    </source>
</evidence>
<comment type="subunit">
    <text evidence="5">Homodimer.</text>
</comment>
<comment type="subcellular location">
    <subcellularLocation>
        <location evidence="5">Cytoplasm</location>
    </subcellularLocation>
</comment>
<protein>
    <recommendedName>
        <fullName evidence="5">Ribosomal RNA large subunit methyltransferase H</fullName>
        <ecNumber evidence="5">2.1.1.177</ecNumber>
    </recommendedName>
    <alternativeName>
        <fullName evidence="5">23S rRNA (pseudouridine1915-N3)-methyltransferase</fullName>
    </alternativeName>
    <alternativeName>
        <fullName evidence="5">23S rRNA m3Psi1915 methyltransferase</fullName>
    </alternativeName>
    <alternativeName>
        <fullName evidence="5">rRNA (pseudouridine-N3-)-methyltransferase RlmH</fullName>
    </alternativeName>
</protein>
<evidence type="ECO:0000256" key="3">
    <source>
        <dbReference type="ARBA" id="ARBA00022691"/>
    </source>
</evidence>
<reference evidence="6 7" key="1">
    <citation type="submission" date="2018-06" db="EMBL/GenBank/DDBJ databases">
        <title>Genomic Encyclopedia of Type Strains, Phase IV (KMG-IV): sequencing the most valuable type-strain genomes for metagenomic binning, comparative biology and taxonomic classification.</title>
        <authorList>
            <person name="Goeker M."/>
        </authorList>
    </citation>
    <scope>NUCLEOTIDE SEQUENCE [LARGE SCALE GENOMIC DNA]</scope>
    <source>
        <strain evidence="6 7">DSM 24875</strain>
    </source>
</reference>
<dbReference type="InterPro" id="IPR003742">
    <property type="entry name" value="RlmH-like"/>
</dbReference>
<name>A0A366FS52_9HYPH</name>
<keyword evidence="2 5" id="KW-0808">Transferase</keyword>
<organism evidence="6 7">
    <name type="scientific">Roseiarcus fermentans</name>
    <dbReference type="NCBI Taxonomy" id="1473586"/>
    <lineage>
        <taxon>Bacteria</taxon>
        <taxon>Pseudomonadati</taxon>
        <taxon>Pseudomonadota</taxon>
        <taxon>Alphaproteobacteria</taxon>
        <taxon>Hyphomicrobiales</taxon>
        <taxon>Roseiarcaceae</taxon>
        <taxon>Roseiarcus</taxon>
    </lineage>
</organism>
<dbReference type="RefSeq" id="WP_113888342.1">
    <property type="nucleotide sequence ID" value="NZ_QNRK01000005.1"/>
</dbReference>
<comment type="catalytic activity">
    <reaction evidence="5">
        <text>pseudouridine(1915) in 23S rRNA + S-adenosyl-L-methionine = N(3)-methylpseudouridine(1915) in 23S rRNA + S-adenosyl-L-homocysteine + H(+)</text>
        <dbReference type="Rhea" id="RHEA:42752"/>
        <dbReference type="Rhea" id="RHEA-COMP:10221"/>
        <dbReference type="Rhea" id="RHEA-COMP:10222"/>
        <dbReference type="ChEBI" id="CHEBI:15378"/>
        <dbReference type="ChEBI" id="CHEBI:57856"/>
        <dbReference type="ChEBI" id="CHEBI:59789"/>
        <dbReference type="ChEBI" id="CHEBI:65314"/>
        <dbReference type="ChEBI" id="CHEBI:74486"/>
        <dbReference type="EC" id="2.1.1.177"/>
    </reaction>
</comment>
<keyword evidence="5" id="KW-0698">rRNA processing</keyword>
<comment type="similarity">
    <text evidence="4 5">Belongs to the RNA methyltransferase RlmH family.</text>
</comment>
<dbReference type="SUPFAM" id="SSF75217">
    <property type="entry name" value="alpha/beta knot"/>
    <property type="match status" value="1"/>
</dbReference>
<keyword evidence="5" id="KW-0963">Cytoplasm</keyword>
<comment type="caution">
    <text evidence="6">The sequence shown here is derived from an EMBL/GenBank/DDBJ whole genome shotgun (WGS) entry which is preliminary data.</text>
</comment>
<gene>
    <name evidence="5" type="primary">rlmH</name>
    <name evidence="6" type="ORF">DFR50_105203</name>
</gene>
<evidence type="ECO:0000256" key="1">
    <source>
        <dbReference type="ARBA" id="ARBA00022603"/>
    </source>
</evidence>
<keyword evidence="1 5" id="KW-0489">Methyltransferase</keyword>
<dbReference type="OrthoDB" id="9806643at2"/>
<dbReference type="AlphaFoldDB" id="A0A366FS52"/>
<comment type="function">
    <text evidence="5">Specifically methylates the pseudouridine at position 1915 (m3Psi1915) in 23S rRNA.</text>
</comment>
<dbReference type="PANTHER" id="PTHR33603">
    <property type="entry name" value="METHYLTRANSFERASE"/>
    <property type="match status" value="1"/>
</dbReference>
<dbReference type="HAMAP" id="MF_00658">
    <property type="entry name" value="23SrRNA_methyltr_H"/>
    <property type="match status" value="1"/>
</dbReference>
<dbReference type="NCBIfam" id="NF000989">
    <property type="entry name" value="PRK00103.2-3"/>
    <property type="match status" value="1"/>
</dbReference>
<keyword evidence="3 5" id="KW-0949">S-adenosyl-L-methionine</keyword>
<evidence type="ECO:0000313" key="6">
    <source>
        <dbReference type="EMBL" id="RBP16559.1"/>
    </source>
</evidence>
<dbReference type="PIRSF" id="PIRSF004505">
    <property type="entry name" value="MT_bac"/>
    <property type="match status" value="1"/>
</dbReference>
<feature type="binding site" evidence="5">
    <location>
        <position position="108"/>
    </location>
    <ligand>
        <name>S-adenosyl-L-methionine</name>
        <dbReference type="ChEBI" id="CHEBI:59789"/>
    </ligand>
</feature>
<dbReference type="GO" id="GO:0005737">
    <property type="term" value="C:cytoplasm"/>
    <property type="evidence" value="ECO:0007669"/>
    <property type="project" value="UniProtKB-SubCell"/>
</dbReference>
<dbReference type="CDD" id="cd18081">
    <property type="entry name" value="RlmH-like"/>
    <property type="match status" value="1"/>
</dbReference>
<keyword evidence="7" id="KW-1185">Reference proteome</keyword>
<accession>A0A366FS52</accession>
<evidence type="ECO:0000256" key="2">
    <source>
        <dbReference type="ARBA" id="ARBA00022679"/>
    </source>
</evidence>
<dbReference type="GO" id="GO:0070038">
    <property type="term" value="F:rRNA (pseudouridine-N3-)-methyltransferase activity"/>
    <property type="evidence" value="ECO:0007669"/>
    <property type="project" value="UniProtKB-UniRule"/>
</dbReference>
<dbReference type="Proteomes" id="UP000253529">
    <property type="component" value="Unassembled WGS sequence"/>
</dbReference>
<dbReference type="EMBL" id="QNRK01000005">
    <property type="protein sequence ID" value="RBP16559.1"/>
    <property type="molecule type" value="Genomic_DNA"/>
</dbReference>
<dbReference type="Gene3D" id="3.40.1280.10">
    <property type="match status" value="1"/>
</dbReference>
<dbReference type="PANTHER" id="PTHR33603:SF1">
    <property type="entry name" value="RIBOSOMAL RNA LARGE SUBUNIT METHYLTRANSFERASE H"/>
    <property type="match status" value="1"/>
</dbReference>
<evidence type="ECO:0000256" key="4">
    <source>
        <dbReference type="ARBA" id="ARBA00038303"/>
    </source>
</evidence>
<dbReference type="InterPro" id="IPR029026">
    <property type="entry name" value="tRNA_m1G_MTases_N"/>
</dbReference>
<dbReference type="Pfam" id="PF02590">
    <property type="entry name" value="SPOUT_MTase"/>
    <property type="match status" value="1"/>
</dbReference>
<proteinExistence type="inferred from homology"/>
<evidence type="ECO:0000256" key="5">
    <source>
        <dbReference type="HAMAP-Rule" id="MF_00658"/>
    </source>
</evidence>